<dbReference type="Proteomes" id="UP001144612">
    <property type="component" value="Unassembled WGS sequence"/>
</dbReference>
<dbReference type="PANTHER" id="PTHR40446">
    <property type="entry name" value="N-ACETYLGLUCOSAMINE-1-PHOSPHODIESTER ALPHA-N-ACETYLGLUCOSAMINIDASE"/>
    <property type="match status" value="1"/>
</dbReference>
<gene>
    <name evidence="3" type="ORF">OW729_01385</name>
</gene>
<proteinExistence type="predicted"/>
<evidence type="ECO:0000256" key="1">
    <source>
        <dbReference type="SAM" id="Phobius"/>
    </source>
</evidence>
<reference evidence="3" key="1">
    <citation type="submission" date="2022-12" db="EMBL/GenBank/DDBJ databases">
        <title>Clostridium sp. nov., isolated from industrial wastewater.</title>
        <authorList>
            <person name="Jiayan W."/>
        </authorList>
    </citation>
    <scope>NUCLEOTIDE SEQUENCE</scope>
    <source>
        <strain evidence="3">ZC22-4</strain>
    </source>
</reference>
<keyword evidence="1" id="KW-1133">Transmembrane helix</keyword>
<dbReference type="Pfam" id="PF09992">
    <property type="entry name" value="NAGPA"/>
    <property type="match status" value="1"/>
</dbReference>
<keyword evidence="4" id="KW-1185">Reference proteome</keyword>
<feature type="transmembrane region" description="Helical" evidence="1">
    <location>
        <begin position="12"/>
        <end position="34"/>
    </location>
</feature>
<feature type="domain" description="Phosphodiester glycosidase" evidence="2">
    <location>
        <begin position="142"/>
        <end position="321"/>
    </location>
</feature>
<dbReference type="GO" id="GO:0016798">
    <property type="term" value="F:hydrolase activity, acting on glycosyl bonds"/>
    <property type="evidence" value="ECO:0007669"/>
    <property type="project" value="UniProtKB-KW"/>
</dbReference>
<keyword evidence="1" id="KW-0812">Transmembrane</keyword>
<keyword evidence="1" id="KW-0472">Membrane</keyword>
<keyword evidence="3" id="KW-0378">Hydrolase</keyword>
<organism evidence="3 4">
    <name type="scientific">Clostridium brassicae</name>
    <dbReference type="NCBI Taxonomy" id="2999072"/>
    <lineage>
        <taxon>Bacteria</taxon>
        <taxon>Bacillati</taxon>
        <taxon>Bacillota</taxon>
        <taxon>Clostridia</taxon>
        <taxon>Eubacteriales</taxon>
        <taxon>Clostridiaceae</taxon>
        <taxon>Clostridium</taxon>
    </lineage>
</organism>
<dbReference type="InterPro" id="IPR018711">
    <property type="entry name" value="NAGPA"/>
</dbReference>
<dbReference type="EMBL" id="JAPQFJ010000001">
    <property type="protein sequence ID" value="MCY6957251.1"/>
    <property type="molecule type" value="Genomic_DNA"/>
</dbReference>
<keyword evidence="3" id="KW-0326">Glycosidase</keyword>
<sequence length="323" mass="35054">MKKPKLKSKIFKFFLLELLFCSITTPITVFYGPFNNVRNTLVGMSMTTLNHRWIAKLFLSDKKIQSILSENCIETIAQSKENIDNIDINSDNKNNIERYDIEESGFKGYLLVISNPKKVKVGYAEKLGEVGQTTSEIAKRFNAIAAVNGGAFSNGTTNAGTGAIPLGVIMSNGKLIKSTIKQNEKTEIIGITKKGKLLVGEYTLEDLEDLNCSEALSYGPALIVDGKKVKIKGDGGWGSAPRTAIGQRKDGSILLLVIDGTVVKRLGVTMPELQDILYDRGACNAANLDGGSSATMYFQGKVINNPCDSTGERSIPSAIYVQP</sequence>
<evidence type="ECO:0000313" key="3">
    <source>
        <dbReference type="EMBL" id="MCY6957251.1"/>
    </source>
</evidence>
<protein>
    <submittedName>
        <fullName evidence="3">Phosphodiester glycosidase family protein</fullName>
    </submittedName>
</protein>
<name>A0ABT4D4N5_9CLOT</name>
<dbReference type="PANTHER" id="PTHR40446:SF2">
    <property type="entry name" value="N-ACETYLGLUCOSAMINE-1-PHOSPHODIESTER ALPHA-N-ACETYLGLUCOSAMINIDASE"/>
    <property type="match status" value="1"/>
</dbReference>
<evidence type="ECO:0000259" key="2">
    <source>
        <dbReference type="Pfam" id="PF09992"/>
    </source>
</evidence>
<evidence type="ECO:0000313" key="4">
    <source>
        <dbReference type="Proteomes" id="UP001144612"/>
    </source>
</evidence>
<comment type="caution">
    <text evidence="3">The sequence shown here is derived from an EMBL/GenBank/DDBJ whole genome shotgun (WGS) entry which is preliminary data.</text>
</comment>
<accession>A0ABT4D4N5</accession>
<dbReference type="RefSeq" id="WP_268059606.1">
    <property type="nucleotide sequence ID" value="NZ_JAPQFJ010000001.1"/>
</dbReference>